<name>A0A5C6A3V8_9BACT</name>
<reference evidence="1 2" key="1">
    <citation type="submission" date="2019-02" db="EMBL/GenBank/DDBJ databases">
        <title>Deep-cultivation of Planctomycetes and their phenomic and genomic characterization uncovers novel biology.</title>
        <authorList>
            <person name="Wiegand S."/>
            <person name="Jogler M."/>
            <person name="Boedeker C."/>
            <person name="Pinto D."/>
            <person name="Vollmers J."/>
            <person name="Rivas-Marin E."/>
            <person name="Kohn T."/>
            <person name="Peeters S.H."/>
            <person name="Heuer A."/>
            <person name="Rast P."/>
            <person name="Oberbeckmann S."/>
            <person name="Bunk B."/>
            <person name="Jeske O."/>
            <person name="Meyerdierks A."/>
            <person name="Storesund J.E."/>
            <person name="Kallscheuer N."/>
            <person name="Luecker S."/>
            <person name="Lage O.M."/>
            <person name="Pohl T."/>
            <person name="Merkel B.J."/>
            <person name="Hornburger P."/>
            <person name="Mueller R.-W."/>
            <person name="Bruemmer F."/>
            <person name="Labrenz M."/>
            <person name="Spormann A.M."/>
            <person name="Op Den Camp H."/>
            <person name="Overmann J."/>
            <person name="Amann R."/>
            <person name="Jetten M.S.M."/>
            <person name="Mascher T."/>
            <person name="Medema M.H."/>
            <person name="Devos D.P."/>
            <person name="Kaster A.-K."/>
            <person name="Ovreas L."/>
            <person name="Rohde M."/>
            <person name="Galperin M.Y."/>
            <person name="Jogler C."/>
        </authorList>
    </citation>
    <scope>NUCLEOTIDE SEQUENCE [LARGE SCALE GENOMIC DNA]</scope>
    <source>
        <strain evidence="1 2">Pla108</strain>
    </source>
</reference>
<protein>
    <submittedName>
        <fullName evidence="1">Uncharacterized protein</fullName>
    </submittedName>
</protein>
<dbReference type="EMBL" id="SJPR01000007">
    <property type="protein sequence ID" value="TWT94027.1"/>
    <property type="molecule type" value="Genomic_DNA"/>
</dbReference>
<evidence type="ECO:0000313" key="2">
    <source>
        <dbReference type="Proteomes" id="UP000317421"/>
    </source>
</evidence>
<keyword evidence="2" id="KW-1185">Reference proteome</keyword>
<dbReference type="Proteomes" id="UP000317421">
    <property type="component" value="Unassembled WGS sequence"/>
</dbReference>
<sequence length="186" mass="20439">MAVGDLFRYARRAFFSKPTPERQLLRLAKQHAIRRVVEVGLESVDSTAQLLDLLVKQAKGEPVKYTALDLFDDRPAEAPSMPLVAAYRRLVGVGAKVRLTPGRLGASLASEANSLADTDLLLLSRDASDEALGPAWFYVPRMCHPGTLVLRRIDGEGDDPSSEWREIPLPEVAARANALLPRRRAA</sequence>
<gene>
    <name evidence="1" type="ORF">Pla108_37380</name>
</gene>
<organism evidence="1 2">
    <name type="scientific">Botrimarina colliarenosi</name>
    <dbReference type="NCBI Taxonomy" id="2528001"/>
    <lineage>
        <taxon>Bacteria</taxon>
        <taxon>Pseudomonadati</taxon>
        <taxon>Planctomycetota</taxon>
        <taxon>Planctomycetia</taxon>
        <taxon>Pirellulales</taxon>
        <taxon>Lacipirellulaceae</taxon>
        <taxon>Botrimarina</taxon>
    </lineage>
</organism>
<dbReference type="AlphaFoldDB" id="A0A5C6A3V8"/>
<comment type="caution">
    <text evidence="1">The sequence shown here is derived from an EMBL/GenBank/DDBJ whole genome shotgun (WGS) entry which is preliminary data.</text>
</comment>
<accession>A0A5C6A3V8</accession>
<proteinExistence type="predicted"/>
<evidence type="ECO:0000313" key="1">
    <source>
        <dbReference type="EMBL" id="TWT94027.1"/>
    </source>
</evidence>